<organism evidence="1 2">
    <name type="scientific">Tetrahymena thermophila (strain SB210)</name>
    <dbReference type="NCBI Taxonomy" id="312017"/>
    <lineage>
        <taxon>Eukaryota</taxon>
        <taxon>Sar</taxon>
        <taxon>Alveolata</taxon>
        <taxon>Ciliophora</taxon>
        <taxon>Intramacronucleata</taxon>
        <taxon>Oligohymenophorea</taxon>
        <taxon>Hymenostomatida</taxon>
        <taxon>Tetrahymenina</taxon>
        <taxon>Tetrahymenidae</taxon>
        <taxon>Tetrahymena</taxon>
    </lineage>
</organism>
<dbReference type="KEGG" id="tet:TTHERM_00423300"/>
<sequence>MSTELQNTDNIQVFQGHRNSLIYIQISNSTIYSVNVQGDIILFDALSSNILNVYNCTHTGGKIDQQVLFSSTFDLFMYYDTQQSTINVYSLQNKKVISSLQTPNLQLIQIIEVEINNKYVFLFDNGKYAATNLIQGKIEIFSISDHIQNISQSQLAQNGTSIFLFSQSQSLSYIESFTFYSISWFEILNDSIYYSLKESTKGIIIYSLSQNQIINDLSCQILPYNLNLVTSPLNIYHQQDLVVLSHYAGVAMLDLTNLSIQKQMRILSQRNSINLQTLVYKQYDLIVITDKQYTTLLSYYTLEVILFLPVPNIDYQQVVFFENLSNNALYIGGSQQQNIVLYEIDLKIKQVKLFFNNNNQQCLDMILDFDLQSLRVYLSQDKQV</sequence>
<keyword evidence="2" id="KW-1185">Reference proteome</keyword>
<gene>
    <name evidence="1" type="ORF">TTHERM_00423300</name>
</gene>
<name>Q23AN1_TETTS</name>
<dbReference type="OrthoDB" id="2325716at2759"/>
<reference evidence="2" key="1">
    <citation type="journal article" date="2006" name="PLoS Biol.">
        <title>Macronuclear genome sequence of the ciliate Tetrahymena thermophila, a model eukaryote.</title>
        <authorList>
            <person name="Eisen J.A."/>
            <person name="Coyne R.S."/>
            <person name="Wu M."/>
            <person name="Wu D."/>
            <person name="Thiagarajan M."/>
            <person name="Wortman J.R."/>
            <person name="Badger J.H."/>
            <person name="Ren Q."/>
            <person name="Amedeo P."/>
            <person name="Jones K.M."/>
            <person name="Tallon L.J."/>
            <person name="Delcher A.L."/>
            <person name="Salzberg S.L."/>
            <person name="Silva J.C."/>
            <person name="Haas B.J."/>
            <person name="Majoros W.H."/>
            <person name="Farzad M."/>
            <person name="Carlton J.M."/>
            <person name="Smith R.K. Jr."/>
            <person name="Garg J."/>
            <person name="Pearlman R.E."/>
            <person name="Karrer K.M."/>
            <person name="Sun L."/>
            <person name="Manning G."/>
            <person name="Elde N.C."/>
            <person name="Turkewitz A.P."/>
            <person name="Asai D.J."/>
            <person name="Wilkes D.E."/>
            <person name="Wang Y."/>
            <person name="Cai H."/>
            <person name="Collins K."/>
            <person name="Stewart B.A."/>
            <person name="Lee S.R."/>
            <person name="Wilamowska K."/>
            <person name="Weinberg Z."/>
            <person name="Ruzzo W.L."/>
            <person name="Wloga D."/>
            <person name="Gaertig J."/>
            <person name="Frankel J."/>
            <person name="Tsao C.-C."/>
            <person name="Gorovsky M.A."/>
            <person name="Keeling P.J."/>
            <person name="Waller R.F."/>
            <person name="Patron N.J."/>
            <person name="Cherry J.M."/>
            <person name="Stover N.A."/>
            <person name="Krieger C.J."/>
            <person name="del Toro C."/>
            <person name="Ryder H.F."/>
            <person name="Williamson S.C."/>
            <person name="Barbeau R.A."/>
            <person name="Hamilton E.P."/>
            <person name="Orias E."/>
        </authorList>
    </citation>
    <scope>NUCLEOTIDE SEQUENCE [LARGE SCALE GENOMIC DNA]</scope>
    <source>
        <strain evidence="2">SB210</strain>
    </source>
</reference>
<evidence type="ECO:0000313" key="1">
    <source>
        <dbReference type="EMBL" id="EAR93461.2"/>
    </source>
</evidence>
<dbReference type="AlphaFoldDB" id="Q23AN1"/>
<dbReference type="RefSeq" id="XP_001013706.2">
    <property type="nucleotide sequence ID" value="XM_001013706.2"/>
</dbReference>
<evidence type="ECO:0000313" key="2">
    <source>
        <dbReference type="Proteomes" id="UP000009168"/>
    </source>
</evidence>
<dbReference type="Proteomes" id="UP000009168">
    <property type="component" value="Unassembled WGS sequence"/>
</dbReference>
<dbReference type="InterPro" id="IPR015943">
    <property type="entry name" value="WD40/YVTN_repeat-like_dom_sf"/>
</dbReference>
<accession>Q23AN1</accession>
<dbReference type="EMBL" id="GG662724">
    <property type="protein sequence ID" value="EAR93461.2"/>
    <property type="molecule type" value="Genomic_DNA"/>
</dbReference>
<proteinExistence type="predicted"/>
<dbReference type="SUPFAM" id="SSF50969">
    <property type="entry name" value="YVTN repeat-like/Quinoprotein amine dehydrogenase"/>
    <property type="match status" value="1"/>
</dbReference>
<protein>
    <submittedName>
        <fullName evidence="1">Uncharacterized protein</fullName>
    </submittedName>
</protein>
<dbReference type="Gene3D" id="2.130.10.10">
    <property type="entry name" value="YVTN repeat-like/Quinoprotein amine dehydrogenase"/>
    <property type="match status" value="1"/>
</dbReference>
<dbReference type="HOGENOM" id="CLU_584627_0_0_1"/>
<dbReference type="GeneID" id="7825559"/>
<dbReference type="InterPro" id="IPR011044">
    <property type="entry name" value="Quino_amine_DH_bsu"/>
</dbReference>
<dbReference type="InParanoid" id="Q23AN1"/>